<keyword evidence="4" id="KW-0804">Transcription</keyword>
<keyword evidence="5" id="KW-0539">Nucleus</keyword>
<reference evidence="8" key="1">
    <citation type="submission" date="2020-06" db="EMBL/GenBank/DDBJ databases">
        <title>WGS assembly of Ceratodon purpureus strain R40.</title>
        <authorList>
            <person name="Carey S.B."/>
            <person name="Jenkins J."/>
            <person name="Shu S."/>
            <person name="Lovell J.T."/>
            <person name="Sreedasyam A."/>
            <person name="Maumus F."/>
            <person name="Tiley G.P."/>
            <person name="Fernandez-Pozo N."/>
            <person name="Barry K."/>
            <person name="Chen C."/>
            <person name="Wang M."/>
            <person name="Lipzen A."/>
            <person name="Daum C."/>
            <person name="Saski C.A."/>
            <person name="Payton A.C."/>
            <person name="Mcbreen J.C."/>
            <person name="Conrad R.E."/>
            <person name="Kollar L.M."/>
            <person name="Olsson S."/>
            <person name="Huttunen S."/>
            <person name="Landis J.B."/>
            <person name="Wickett N.J."/>
            <person name="Johnson M.G."/>
            <person name="Rensing S.A."/>
            <person name="Grimwood J."/>
            <person name="Schmutz J."/>
            <person name="Mcdaniel S.F."/>
        </authorList>
    </citation>
    <scope>NUCLEOTIDE SEQUENCE</scope>
    <source>
        <strain evidence="8">R40</strain>
    </source>
</reference>
<proteinExistence type="predicted"/>
<accession>A0A8T0J4T6</accession>
<evidence type="ECO:0000256" key="3">
    <source>
        <dbReference type="ARBA" id="ARBA00023125"/>
    </source>
</evidence>
<dbReference type="GO" id="GO:0003700">
    <property type="term" value="F:DNA-binding transcription factor activity"/>
    <property type="evidence" value="ECO:0007669"/>
    <property type="project" value="InterPro"/>
</dbReference>
<dbReference type="GO" id="GO:0003677">
    <property type="term" value="F:DNA binding"/>
    <property type="evidence" value="ECO:0007669"/>
    <property type="project" value="UniProtKB-KW"/>
</dbReference>
<protein>
    <recommendedName>
        <fullName evidence="7">AP2/ERF domain-containing protein</fullName>
    </recommendedName>
</protein>
<dbReference type="AlphaFoldDB" id="A0A8T0J4T6"/>
<dbReference type="InterPro" id="IPR016177">
    <property type="entry name" value="DNA-bd_dom_sf"/>
</dbReference>
<keyword evidence="3" id="KW-0238">DNA-binding</keyword>
<evidence type="ECO:0000256" key="5">
    <source>
        <dbReference type="ARBA" id="ARBA00023242"/>
    </source>
</evidence>
<dbReference type="InterPro" id="IPR044808">
    <property type="entry name" value="ERF_plant"/>
</dbReference>
<dbReference type="GO" id="GO:0009873">
    <property type="term" value="P:ethylene-activated signaling pathway"/>
    <property type="evidence" value="ECO:0007669"/>
    <property type="project" value="InterPro"/>
</dbReference>
<gene>
    <name evidence="8" type="ORF">KC19_1G057400</name>
</gene>
<dbReference type="PANTHER" id="PTHR31190:SF484">
    <property type="entry name" value="AP2_ERF DOMAIN-CONTAINING PROTEIN"/>
    <property type="match status" value="1"/>
</dbReference>
<keyword evidence="2" id="KW-0805">Transcription regulation</keyword>
<keyword evidence="9" id="KW-1185">Reference proteome</keyword>
<feature type="region of interest" description="Disordered" evidence="6">
    <location>
        <begin position="215"/>
        <end position="246"/>
    </location>
</feature>
<sequence>MLMESSAHPIMHQFCVSMFADSICFKNLQLPVQGSDVSGEGDEGQVLSLGDVGVGVAVKPASPGCRSSRPLSTLMLPGRTESDAKTLMLGELASMLHESPSPSLCQLFNSRPVSPWRSKRVSCNNFAGVYNHLPHSDGTGVPLNENDVDDMFLISFIKNGHEPLLSPCKATDNLVMSKGSGVMVALKDEPVISSDSISASNMAVQTSTNVTSTSTAAVSKTQKATGTSRKAVSTTRQSHQHYRGVRQRPWGKFAAEIRDSSRHGSRLWLGTFDTAEEAALAYDDAALRLRGSRALLNFPLRAASGRNVQLHTTSRPKAAKSQNVNNGEAQQTSGQKRPLEITEVKGESGAITKQARSVSSTSRTRSEDFYATSAGYGREESHCENSKLAAASEDTKINSLLEVLLKSPQGSVASAWSWPQMNCSPQFSYFLPSLSPAMKTPNSPLSSPVPLYLF</sequence>
<dbReference type="InterPro" id="IPR001471">
    <property type="entry name" value="AP2/ERF_dom"/>
</dbReference>
<dbReference type="InterPro" id="IPR036955">
    <property type="entry name" value="AP2/ERF_dom_sf"/>
</dbReference>
<evidence type="ECO:0000256" key="4">
    <source>
        <dbReference type="ARBA" id="ARBA00023163"/>
    </source>
</evidence>
<dbReference type="SMART" id="SM00380">
    <property type="entry name" value="AP2"/>
    <property type="match status" value="1"/>
</dbReference>
<dbReference type="PROSITE" id="PS51032">
    <property type="entry name" value="AP2_ERF"/>
    <property type="match status" value="1"/>
</dbReference>
<evidence type="ECO:0000256" key="2">
    <source>
        <dbReference type="ARBA" id="ARBA00023015"/>
    </source>
</evidence>
<evidence type="ECO:0000256" key="1">
    <source>
        <dbReference type="ARBA" id="ARBA00004123"/>
    </source>
</evidence>
<dbReference type="PRINTS" id="PR00367">
    <property type="entry name" value="ETHRSPELEMNT"/>
</dbReference>
<comment type="subcellular location">
    <subcellularLocation>
        <location evidence="1">Nucleus</location>
    </subcellularLocation>
</comment>
<dbReference type="Gene3D" id="3.30.730.10">
    <property type="entry name" value="AP2/ERF domain"/>
    <property type="match status" value="1"/>
</dbReference>
<feature type="compositionally biased region" description="Polar residues" evidence="6">
    <location>
        <begin position="307"/>
        <end position="335"/>
    </location>
</feature>
<name>A0A8T0J4T6_CERPU</name>
<dbReference type="Proteomes" id="UP000822688">
    <property type="component" value="Chromosome 1"/>
</dbReference>
<dbReference type="GO" id="GO:0005634">
    <property type="term" value="C:nucleus"/>
    <property type="evidence" value="ECO:0007669"/>
    <property type="project" value="UniProtKB-SubCell"/>
</dbReference>
<comment type="caution">
    <text evidence="8">The sequence shown here is derived from an EMBL/GenBank/DDBJ whole genome shotgun (WGS) entry which is preliminary data.</text>
</comment>
<feature type="region of interest" description="Disordered" evidence="6">
    <location>
        <begin position="307"/>
        <end position="366"/>
    </location>
</feature>
<dbReference type="FunFam" id="3.30.730.10:FF:000001">
    <property type="entry name" value="Ethylene-responsive transcription factor 2"/>
    <property type="match status" value="1"/>
</dbReference>
<dbReference type="EMBL" id="CM026421">
    <property type="protein sequence ID" value="KAG0589918.1"/>
    <property type="molecule type" value="Genomic_DNA"/>
</dbReference>
<feature type="compositionally biased region" description="Basic and acidic residues" evidence="6">
    <location>
        <begin position="337"/>
        <end position="346"/>
    </location>
</feature>
<evidence type="ECO:0000313" key="9">
    <source>
        <dbReference type="Proteomes" id="UP000822688"/>
    </source>
</evidence>
<dbReference type="SUPFAM" id="SSF54171">
    <property type="entry name" value="DNA-binding domain"/>
    <property type="match status" value="1"/>
</dbReference>
<dbReference type="CDD" id="cd00018">
    <property type="entry name" value="AP2"/>
    <property type="match status" value="1"/>
</dbReference>
<evidence type="ECO:0000259" key="7">
    <source>
        <dbReference type="PROSITE" id="PS51032"/>
    </source>
</evidence>
<feature type="compositionally biased region" description="Low complexity" evidence="6">
    <location>
        <begin position="215"/>
        <end position="225"/>
    </location>
</feature>
<dbReference type="Pfam" id="PF00847">
    <property type="entry name" value="AP2"/>
    <property type="match status" value="1"/>
</dbReference>
<feature type="compositionally biased region" description="Polar residues" evidence="6">
    <location>
        <begin position="226"/>
        <end position="237"/>
    </location>
</feature>
<evidence type="ECO:0000313" key="8">
    <source>
        <dbReference type="EMBL" id="KAG0589918.1"/>
    </source>
</evidence>
<organism evidence="8 9">
    <name type="scientific">Ceratodon purpureus</name>
    <name type="common">Fire moss</name>
    <name type="synonym">Dicranum purpureum</name>
    <dbReference type="NCBI Taxonomy" id="3225"/>
    <lineage>
        <taxon>Eukaryota</taxon>
        <taxon>Viridiplantae</taxon>
        <taxon>Streptophyta</taxon>
        <taxon>Embryophyta</taxon>
        <taxon>Bryophyta</taxon>
        <taxon>Bryophytina</taxon>
        <taxon>Bryopsida</taxon>
        <taxon>Dicranidae</taxon>
        <taxon>Pseudoditrichales</taxon>
        <taxon>Ditrichaceae</taxon>
        <taxon>Ceratodon</taxon>
    </lineage>
</organism>
<evidence type="ECO:0000256" key="6">
    <source>
        <dbReference type="SAM" id="MobiDB-lite"/>
    </source>
</evidence>
<feature type="domain" description="AP2/ERF" evidence="7">
    <location>
        <begin position="241"/>
        <end position="299"/>
    </location>
</feature>
<dbReference type="PANTHER" id="PTHR31190">
    <property type="entry name" value="DNA-BINDING DOMAIN"/>
    <property type="match status" value="1"/>
</dbReference>